<dbReference type="Proteomes" id="UP000325141">
    <property type="component" value="Unassembled WGS sequence"/>
</dbReference>
<evidence type="ECO:0000256" key="1">
    <source>
        <dbReference type="SAM" id="MobiDB-lite"/>
    </source>
</evidence>
<accession>A0A5M6CE14</accession>
<protein>
    <submittedName>
        <fullName evidence="2">Uncharacterized protein</fullName>
    </submittedName>
</protein>
<feature type="region of interest" description="Disordered" evidence="1">
    <location>
        <begin position="73"/>
        <end position="115"/>
    </location>
</feature>
<evidence type="ECO:0000313" key="3">
    <source>
        <dbReference type="Proteomes" id="UP000325141"/>
    </source>
</evidence>
<proteinExistence type="predicted"/>
<sequence>MSTASVQTTSNSPALVRQFLDLSDCVTVTVEPGKPCKGSGNPKHNYGESCGMSGSDRATQGSVVYDFSGCDNSSGGGSGGGNPGSGGGSVGSPGGGGNSGGGGSTPNPIKSNPTKKFKDFLDKIRIQINIQNTDRNSKILNSLVENNKVTLKELYDKRNEQREYGYRFSKTKTGDLIKVTAPGALPLVTNTQLGTKVLRTNHSIIGFTHTHGNTTIQSDGSVVHPMFSHTDIMALFDMVNKNPSIDKSPPDLFVSLIVNDGFYVIMLPNDVTHDNIATKYSNFATMNGNNMTANDQAQVWKDIRKDLKGYYDNIARQGSNKSIKYEKALLLKLKEYNLNVKVYKMPDDGGLFNGKWRALSLPANSKDPFDNTQPIETILN</sequence>
<organism evidence="2 3">
    <name type="scientific">Paenimyroides baculatum</name>
    <dbReference type="NCBI Taxonomy" id="2608000"/>
    <lineage>
        <taxon>Bacteria</taxon>
        <taxon>Pseudomonadati</taxon>
        <taxon>Bacteroidota</taxon>
        <taxon>Flavobacteriia</taxon>
        <taxon>Flavobacteriales</taxon>
        <taxon>Flavobacteriaceae</taxon>
        <taxon>Paenimyroides</taxon>
    </lineage>
</organism>
<evidence type="ECO:0000313" key="2">
    <source>
        <dbReference type="EMBL" id="KAA5531695.1"/>
    </source>
</evidence>
<dbReference type="RefSeq" id="WP_150014889.1">
    <property type="nucleotide sequence ID" value="NZ_VWSG01000019.1"/>
</dbReference>
<name>A0A5M6CE14_9FLAO</name>
<gene>
    <name evidence="2" type="ORF">F0460_15525</name>
</gene>
<reference evidence="2 3" key="1">
    <citation type="submission" date="2019-09" db="EMBL/GenBank/DDBJ databases">
        <title>Genome sequence and assembly of Flavobacterium sp.</title>
        <authorList>
            <person name="Chhetri G."/>
        </authorList>
    </citation>
    <scope>NUCLEOTIDE SEQUENCE [LARGE SCALE GENOMIC DNA]</scope>
    <source>
        <strain evidence="2 3">SNL9</strain>
    </source>
</reference>
<dbReference type="EMBL" id="VWSG01000019">
    <property type="protein sequence ID" value="KAA5531695.1"/>
    <property type="molecule type" value="Genomic_DNA"/>
</dbReference>
<comment type="caution">
    <text evidence="2">The sequence shown here is derived from an EMBL/GenBank/DDBJ whole genome shotgun (WGS) entry which is preliminary data.</text>
</comment>
<keyword evidence="3" id="KW-1185">Reference proteome</keyword>
<dbReference type="AlphaFoldDB" id="A0A5M6CE14"/>
<feature type="compositionally biased region" description="Gly residues" evidence="1">
    <location>
        <begin position="74"/>
        <end position="104"/>
    </location>
</feature>